<keyword evidence="10" id="KW-1185">Reference proteome</keyword>
<reference evidence="10" key="1">
    <citation type="submission" date="2016-03" db="EMBL/GenBank/DDBJ databases">
        <authorList>
            <person name="Devillers Hugo."/>
        </authorList>
    </citation>
    <scope>NUCLEOTIDE SEQUENCE [LARGE SCALE GENOMIC DNA]</scope>
</reference>
<feature type="compositionally biased region" description="Polar residues" evidence="8">
    <location>
        <begin position="1"/>
        <end position="18"/>
    </location>
</feature>
<evidence type="ECO:0000256" key="1">
    <source>
        <dbReference type="ARBA" id="ARBA00004240"/>
    </source>
</evidence>
<dbReference type="PIRSF" id="PIRSF017479">
    <property type="entry name" value="TRAPP_I_complex_Trs31"/>
    <property type="match status" value="1"/>
</dbReference>
<evidence type="ECO:0000256" key="7">
    <source>
        <dbReference type="ARBA" id="ARBA00023034"/>
    </source>
</evidence>
<evidence type="ECO:0000256" key="8">
    <source>
        <dbReference type="SAM" id="MobiDB-lite"/>
    </source>
</evidence>
<evidence type="ECO:0000256" key="4">
    <source>
        <dbReference type="ARBA" id="ARBA00022448"/>
    </source>
</evidence>
<keyword evidence="7" id="KW-0333">Golgi apparatus</keyword>
<dbReference type="Proteomes" id="UP000191144">
    <property type="component" value="Chromosome H"/>
</dbReference>
<keyword evidence="6" id="KW-0931">ER-Golgi transport</keyword>
<evidence type="ECO:0000313" key="9">
    <source>
        <dbReference type="EMBL" id="SCV03484.1"/>
    </source>
</evidence>
<feature type="region of interest" description="Disordered" evidence="8">
    <location>
        <begin position="1"/>
        <end position="51"/>
    </location>
</feature>
<evidence type="ECO:0000256" key="2">
    <source>
        <dbReference type="ARBA" id="ARBA00004555"/>
    </source>
</evidence>
<dbReference type="CDD" id="cd14943">
    <property type="entry name" value="TRAPPC5_Trs31"/>
    <property type="match status" value="1"/>
</dbReference>
<dbReference type="SUPFAM" id="SSF111126">
    <property type="entry name" value="Ligand-binding domain in the NO signalling and Golgi transport"/>
    <property type="match status" value="1"/>
</dbReference>
<gene>
    <name evidence="9" type="ORF">LAME_0H10792G</name>
</gene>
<dbReference type="GO" id="GO:0005783">
    <property type="term" value="C:endoplasmic reticulum"/>
    <property type="evidence" value="ECO:0007669"/>
    <property type="project" value="UniProtKB-SubCell"/>
</dbReference>
<keyword evidence="4" id="KW-0813">Transport</keyword>
<evidence type="ECO:0000256" key="5">
    <source>
        <dbReference type="ARBA" id="ARBA00022824"/>
    </source>
</evidence>
<protein>
    <submittedName>
        <fullName evidence="9">LAME_0H10792g1_1</fullName>
    </submittedName>
</protein>
<comment type="similarity">
    <text evidence="3">Belongs to the TRAPP small subunits family. BET3 subfamily.</text>
</comment>
<evidence type="ECO:0000256" key="3">
    <source>
        <dbReference type="ARBA" id="ARBA00006218"/>
    </source>
</evidence>
<dbReference type="GO" id="GO:1990072">
    <property type="term" value="C:TRAPPIII protein complex"/>
    <property type="evidence" value="ECO:0007669"/>
    <property type="project" value="TreeGrafter"/>
</dbReference>
<dbReference type="Gene3D" id="3.30.1380.20">
    <property type="entry name" value="Trafficking protein particle complex subunit 3"/>
    <property type="match status" value="1"/>
</dbReference>
<accession>A0A1G4KGF2</accession>
<evidence type="ECO:0000313" key="10">
    <source>
        <dbReference type="Proteomes" id="UP000191144"/>
    </source>
</evidence>
<dbReference type="InterPro" id="IPR016696">
    <property type="entry name" value="TRAPP-I_su5"/>
</dbReference>
<dbReference type="InterPro" id="IPR007194">
    <property type="entry name" value="TRAPP_component"/>
</dbReference>
<sequence length="290" mass="31344">MSQKIISPSTSVNSTAHPGSTGYDYTIGPQQTLPELPVSSSTTGGGIGGGASTAVSTTLPLPSVYNESLNPNARNQHVSLSAYAFLFQELVSQARNASKSVSEIELRLHRSGYHIGIRLLELLNFRSSVSAGFGSSSSSKAFFSKTAMNPSGNALALNGSLSSTQDEPSLAQGISHMKRRDLKPVEILQFIHSTVWSYLFGRVSDDLVKSSERENEFMLIDSAPMLTQFISSTNVQCDFFVCGIIEGILDSASFPCNVTVHSVPEPNFEQKVVFVVKFEPQVLEREALRA</sequence>
<dbReference type="Pfam" id="PF04051">
    <property type="entry name" value="TRAPP"/>
    <property type="match status" value="1"/>
</dbReference>
<dbReference type="OrthoDB" id="10254842at2759"/>
<name>A0A1G4KGF2_9SACH</name>
<dbReference type="PANTHER" id="PTHR20902">
    <property type="entry name" value="41-2 PROTEIN ANTIGEN-RELATED"/>
    <property type="match status" value="1"/>
</dbReference>
<dbReference type="GO" id="GO:0006888">
    <property type="term" value="P:endoplasmic reticulum to Golgi vesicle-mediated transport"/>
    <property type="evidence" value="ECO:0007669"/>
    <property type="project" value="TreeGrafter"/>
</dbReference>
<dbReference type="InterPro" id="IPR024096">
    <property type="entry name" value="NO_sig/Golgi_transp_ligand-bd"/>
</dbReference>
<dbReference type="EMBL" id="LT598480">
    <property type="protein sequence ID" value="SCV03484.1"/>
    <property type="molecule type" value="Genomic_DNA"/>
</dbReference>
<dbReference type="PANTHER" id="PTHR20902:SF0">
    <property type="entry name" value="TRAFFICKING PROTEIN PARTICLE COMPLEX SUBUNIT 5"/>
    <property type="match status" value="1"/>
</dbReference>
<keyword evidence="5" id="KW-0256">Endoplasmic reticulum</keyword>
<organism evidence="9 10">
    <name type="scientific">Lachancea meyersii CBS 8951</name>
    <dbReference type="NCBI Taxonomy" id="1266667"/>
    <lineage>
        <taxon>Eukaryota</taxon>
        <taxon>Fungi</taxon>
        <taxon>Dikarya</taxon>
        <taxon>Ascomycota</taxon>
        <taxon>Saccharomycotina</taxon>
        <taxon>Saccharomycetes</taxon>
        <taxon>Saccharomycetales</taxon>
        <taxon>Saccharomycetaceae</taxon>
        <taxon>Lachancea</taxon>
    </lineage>
</organism>
<dbReference type="GO" id="GO:1990070">
    <property type="term" value="C:TRAPPI protein complex"/>
    <property type="evidence" value="ECO:0007669"/>
    <property type="project" value="TreeGrafter"/>
</dbReference>
<evidence type="ECO:0000256" key="6">
    <source>
        <dbReference type="ARBA" id="ARBA00022892"/>
    </source>
</evidence>
<dbReference type="GO" id="GO:1990071">
    <property type="term" value="C:TRAPPII protein complex"/>
    <property type="evidence" value="ECO:0007669"/>
    <property type="project" value="TreeGrafter"/>
</dbReference>
<proteinExistence type="inferred from homology"/>
<comment type="subcellular location">
    <subcellularLocation>
        <location evidence="1">Endoplasmic reticulum</location>
    </subcellularLocation>
    <subcellularLocation>
        <location evidence="2">Golgi apparatus</location>
    </subcellularLocation>
</comment>
<dbReference type="AlphaFoldDB" id="A0A1G4KGF2"/>